<evidence type="ECO:0000313" key="3">
    <source>
        <dbReference type="Proteomes" id="UP001596023"/>
    </source>
</evidence>
<name>A0ABV9L1X1_9BACT</name>
<evidence type="ECO:0000313" key="2">
    <source>
        <dbReference type="EMBL" id="MFC4676510.1"/>
    </source>
</evidence>
<protein>
    <submittedName>
        <fullName evidence="2">Uncharacterized protein</fullName>
    </submittedName>
</protein>
<sequence>MKKHENREDALKELLAALGIMLLIFLMFYTCSGHEPSYRLHVY</sequence>
<dbReference type="Proteomes" id="UP001596023">
    <property type="component" value="Unassembled WGS sequence"/>
</dbReference>
<dbReference type="EMBL" id="JBHSGN010000141">
    <property type="protein sequence ID" value="MFC4676510.1"/>
    <property type="molecule type" value="Genomic_DNA"/>
</dbReference>
<keyword evidence="1" id="KW-0472">Membrane</keyword>
<gene>
    <name evidence="2" type="ORF">ACFO6W_22770</name>
</gene>
<comment type="caution">
    <text evidence="2">The sequence shown here is derived from an EMBL/GenBank/DDBJ whole genome shotgun (WGS) entry which is preliminary data.</text>
</comment>
<feature type="transmembrane region" description="Helical" evidence="1">
    <location>
        <begin position="12"/>
        <end position="30"/>
    </location>
</feature>
<reference evidence="3" key="1">
    <citation type="journal article" date="2019" name="Int. J. Syst. Evol. Microbiol.">
        <title>The Global Catalogue of Microorganisms (GCM) 10K type strain sequencing project: providing services to taxonomists for standard genome sequencing and annotation.</title>
        <authorList>
            <consortium name="The Broad Institute Genomics Platform"/>
            <consortium name="The Broad Institute Genome Sequencing Center for Infectious Disease"/>
            <person name="Wu L."/>
            <person name="Ma J."/>
        </authorList>
    </citation>
    <scope>NUCLEOTIDE SEQUENCE [LARGE SCALE GENOMIC DNA]</scope>
    <source>
        <strain evidence="3">CCUG 66188</strain>
    </source>
</reference>
<keyword evidence="3" id="KW-1185">Reference proteome</keyword>
<proteinExistence type="predicted"/>
<dbReference type="RefSeq" id="WP_380000823.1">
    <property type="nucleotide sequence ID" value="NZ_JBHSGN010000141.1"/>
</dbReference>
<accession>A0ABV9L1X1</accession>
<evidence type="ECO:0000256" key="1">
    <source>
        <dbReference type="SAM" id="Phobius"/>
    </source>
</evidence>
<keyword evidence="1" id="KW-0812">Transmembrane</keyword>
<organism evidence="2 3">
    <name type="scientific">Dysgonomonas termitidis</name>
    <dbReference type="NCBI Taxonomy" id="1516126"/>
    <lineage>
        <taxon>Bacteria</taxon>
        <taxon>Pseudomonadati</taxon>
        <taxon>Bacteroidota</taxon>
        <taxon>Bacteroidia</taxon>
        <taxon>Bacteroidales</taxon>
        <taxon>Dysgonomonadaceae</taxon>
        <taxon>Dysgonomonas</taxon>
    </lineage>
</organism>
<keyword evidence="1" id="KW-1133">Transmembrane helix</keyword>